<dbReference type="Gene3D" id="2.130.10.30">
    <property type="entry name" value="Regulator of chromosome condensation 1/beta-lactamase-inhibitor protein II"/>
    <property type="match status" value="1"/>
</dbReference>
<dbReference type="STRING" id="81972.D7KKC3"/>
<organism evidence="2">
    <name type="scientific">Arabidopsis lyrata subsp. lyrata</name>
    <name type="common">Lyre-leaved rock-cress</name>
    <dbReference type="NCBI Taxonomy" id="81972"/>
    <lineage>
        <taxon>Eukaryota</taxon>
        <taxon>Viridiplantae</taxon>
        <taxon>Streptophyta</taxon>
        <taxon>Embryophyta</taxon>
        <taxon>Tracheophyta</taxon>
        <taxon>Spermatophyta</taxon>
        <taxon>Magnoliopsida</taxon>
        <taxon>eudicotyledons</taxon>
        <taxon>Gunneridae</taxon>
        <taxon>Pentapetalae</taxon>
        <taxon>rosids</taxon>
        <taxon>malvids</taxon>
        <taxon>Brassicales</taxon>
        <taxon>Brassicaceae</taxon>
        <taxon>Camelineae</taxon>
        <taxon>Arabidopsis</taxon>
    </lineage>
</organism>
<dbReference type="Proteomes" id="UP000008694">
    <property type="component" value="Unassembled WGS sequence"/>
</dbReference>
<evidence type="ECO:0000313" key="2">
    <source>
        <dbReference type="Proteomes" id="UP000008694"/>
    </source>
</evidence>
<evidence type="ECO:0000313" key="1">
    <source>
        <dbReference type="EMBL" id="EFH70673.1"/>
    </source>
</evidence>
<proteinExistence type="predicted"/>
<dbReference type="eggNOG" id="KOG1426">
    <property type="taxonomic scope" value="Eukaryota"/>
</dbReference>
<dbReference type="Gramene" id="scaffold_105112.1">
    <property type="protein sequence ID" value="scaffold_105112.1"/>
    <property type="gene ID" value="scaffold_105112.1"/>
</dbReference>
<dbReference type="InterPro" id="IPR000408">
    <property type="entry name" value="Reg_chr_condens"/>
</dbReference>
<dbReference type="SUPFAM" id="SSF50985">
    <property type="entry name" value="RCC1/BLIP-II"/>
    <property type="match status" value="1"/>
</dbReference>
<gene>
    <name evidence="1" type="ORF">ARALYDRAFT_892318</name>
</gene>
<dbReference type="HOGENOM" id="CLU_2389184_0_0_1"/>
<dbReference type="PROSITE" id="PS00626">
    <property type="entry name" value="RCC1_2"/>
    <property type="match status" value="1"/>
</dbReference>
<dbReference type="EMBL" id="GL348713">
    <property type="protein sequence ID" value="EFH70673.1"/>
    <property type="molecule type" value="Genomic_DNA"/>
</dbReference>
<keyword evidence="2" id="KW-1185">Reference proteome</keyword>
<reference evidence="2" key="1">
    <citation type="journal article" date="2011" name="Nat. Genet.">
        <title>The Arabidopsis lyrata genome sequence and the basis of rapid genome size change.</title>
        <authorList>
            <person name="Hu T.T."/>
            <person name="Pattyn P."/>
            <person name="Bakker E.G."/>
            <person name="Cao J."/>
            <person name="Cheng J.-F."/>
            <person name="Clark R.M."/>
            <person name="Fahlgren N."/>
            <person name="Fawcett J.A."/>
            <person name="Grimwood J."/>
            <person name="Gundlach H."/>
            <person name="Haberer G."/>
            <person name="Hollister J.D."/>
            <person name="Ossowski S."/>
            <person name="Ottilar R.P."/>
            <person name="Salamov A.A."/>
            <person name="Schneeberger K."/>
            <person name="Spannagl M."/>
            <person name="Wang X."/>
            <person name="Yang L."/>
            <person name="Nasrallah M.E."/>
            <person name="Bergelson J."/>
            <person name="Carrington J.C."/>
            <person name="Gaut B.S."/>
            <person name="Schmutz J."/>
            <person name="Mayer K.F.X."/>
            <person name="Van de Peer Y."/>
            <person name="Grigoriev I.V."/>
            <person name="Nordborg M."/>
            <person name="Weigel D."/>
            <person name="Guo Y.-L."/>
        </authorList>
    </citation>
    <scope>NUCLEOTIDE SEQUENCE [LARGE SCALE GENOMIC DNA]</scope>
    <source>
        <strain evidence="2">cv. MN47</strain>
    </source>
</reference>
<sequence length="94" mass="10513">MIFWILLDLYAFHLDRRSPVPSIAFKTKGVHILRVCAGDEHAVAIDSNGYVILEPWNVYTWGRCDIGAPGNGDENDKPTPEVLLSLKKHIAVQV</sequence>
<accession>D7KKC3</accession>
<dbReference type="InterPro" id="IPR009091">
    <property type="entry name" value="RCC1/BLIP-II"/>
</dbReference>
<protein>
    <submittedName>
        <fullName evidence="1">Uncharacterized protein</fullName>
    </submittedName>
</protein>
<dbReference type="AlphaFoldDB" id="D7KKC3"/>
<name>D7KKC3_ARALL</name>